<gene>
    <name evidence="1" type="ORF">E2C01_023480</name>
</gene>
<evidence type="ECO:0000313" key="1">
    <source>
        <dbReference type="EMBL" id="MPC30221.1"/>
    </source>
</evidence>
<organism evidence="1 2">
    <name type="scientific">Portunus trituberculatus</name>
    <name type="common">Swimming crab</name>
    <name type="synonym">Neptunus trituberculatus</name>
    <dbReference type="NCBI Taxonomy" id="210409"/>
    <lineage>
        <taxon>Eukaryota</taxon>
        <taxon>Metazoa</taxon>
        <taxon>Ecdysozoa</taxon>
        <taxon>Arthropoda</taxon>
        <taxon>Crustacea</taxon>
        <taxon>Multicrustacea</taxon>
        <taxon>Malacostraca</taxon>
        <taxon>Eumalacostraca</taxon>
        <taxon>Eucarida</taxon>
        <taxon>Decapoda</taxon>
        <taxon>Pleocyemata</taxon>
        <taxon>Brachyura</taxon>
        <taxon>Eubrachyura</taxon>
        <taxon>Portunoidea</taxon>
        <taxon>Portunidae</taxon>
        <taxon>Portuninae</taxon>
        <taxon>Portunus</taxon>
    </lineage>
</organism>
<sequence length="103" mass="11656">MQFPMRDEVVQWNHARTLLERRDPQAHRFDSWPRSDLIPFSTLTARDKHLALEGATDDEPKFGKVWEVMGMALTFASIAGWGSTIPAVPATTKGEGSRHLPKR</sequence>
<proteinExistence type="predicted"/>
<comment type="caution">
    <text evidence="1">The sequence shown here is derived from an EMBL/GenBank/DDBJ whole genome shotgun (WGS) entry which is preliminary data.</text>
</comment>
<keyword evidence="2" id="KW-1185">Reference proteome</keyword>
<accession>A0A5B7E833</accession>
<dbReference type="Proteomes" id="UP000324222">
    <property type="component" value="Unassembled WGS sequence"/>
</dbReference>
<name>A0A5B7E833_PORTR</name>
<protein>
    <submittedName>
        <fullName evidence="1">Uncharacterized protein</fullName>
    </submittedName>
</protein>
<dbReference type="AlphaFoldDB" id="A0A5B7E833"/>
<reference evidence="1 2" key="1">
    <citation type="submission" date="2019-05" db="EMBL/GenBank/DDBJ databases">
        <title>Another draft genome of Portunus trituberculatus and its Hox gene families provides insights of decapod evolution.</title>
        <authorList>
            <person name="Jeong J.-H."/>
            <person name="Song I."/>
            <person name="Kim S."/>
            <person name="Choi T."/>
            <person name="Kim D."/>
            <person name="Ryu S."/>
            <person name="Kim W."/>
        </authorList>
    </citation>
    <scope>NUCLEOTIDE SEQUENCE [LARGE SCALE GENOMIC DNA]</scope>
    <source>
        <tissue evidence="1">Muscle</tissue>
    </source>
</reference>
<evidence type="ECO:0000313" key="2">
    <source>
        <dbReference type="Proteomes" id="UP000324222"/>
    </source>
</evidence>
<dbReference type="EMBL" id="VSRR010002214">
    <property type="protein sequence ID" value="MPC30221.1"/>
    <property type="molecule type" value="Genomic_DNA"/>
</dbReference>